<proteinExistence type="predicted"/>
<evidence type="ECO:0000313" key="1">
    <source>
        <dbReference type="EMBL" id="KGF51671.1"/>
    </source>
</evidence>
<protein>
    <submittedName>
        <fullName evidence="1">Uncharacterized protein</fullName>
    </submittedName>
</protein>
<reference evidence="1 2" key="1">
    <citation type="submission" date="2011-08" db="EMBL/GenBank/DDBJ databases">
        <title>The Genome Sequence of Clostridium orbiscindens 1_3_50AFAA.</title>
        <authorList>
            <consortium name="The Broad Institute Genome Sequencing Platform"/>
            <person name="Earl A."/>
            <person name="Ward D."/>
            <person name="Feldgarden M."/>
            <person name="Gevers D."/>
            <person name="Daigneault M."/>
            <person name="Strauss J."/>
            <person name="Allen-Vercoe E."/>
            <person name="Young S.K."/>
            <person name="Zeng Q."/>
            <person name="Gargeya S."/>
            <person name="Fitzgerald M."/>
            <person name="Haas B."/>
            <person name="Abouelleil A."/>
            <person name="Alvarado L."/>
            <person name="Arachchi H.M."/>
            <person name="Berlin A."/>
            <person name="Brown A."/>
            <person name="Chapman S.B."/>
            <person name="Chen Z."/>
            <person name="Dunbar C."/>
            <person name="Freedman E."/>
            <person name="Gearin G."/>
            <person name="Gellesch M."/>
            <person name="Goldberg J."/>
            <person name="Griggs A."/>
            <person name="Gujja S."/>
            <person name="Heiman D."/>
            <person name="Howarth C."/>
            <person name="Larson L."/>
            <person name="Lui A."/>
            <person name="MacDonald P.J.P."/>
            <person name="Montmayeur A."/>
            <person name="Murphy C."/>
            <person name="Neiman D."/>
            <person name="Pearson M."/>
            <person name="Priest M."/>
            <person name="Roberts A."/>
            <person name="Saif S."/>
            <person name="Shea T."/>
            <person name="Shenoy N."/>
            <person name="Sisk P."/>
            <person name="Stolte C."/>
            <person name="Sykes S."/>
            <person name="Wortman J."/>
            <person name="Nusbaum C."/>
            <person name="Birren B."/>
        </authorList>
    </citation>
    <scope>NUCLEOTIDE SEQUENCE [LARGE SCALE GENOMIC DNA]</scope>
    <source>
        <strain evidence="1 2">1_3_50AFAA</strain>
    </source>
</reference>
<accession>A0A096AY84</accession>
<gene>
    <name evidence="1" type="ORF">HMPREF9460_04246</name>
</gene>
<name>A0A096AY84_FLAPL</name>
<dbReference type="AlphaFoldDB" id="A0A096AY84"/>
<comment type="caution">
    <text evidence="1">The sequence shown here is derived from an EMBL/GenBank/DDBJ whole genome shotgun (WGS) entry which is preliminary data.</text>
</comment>
<dbReference type="EMBL" id="ADLO01000142">
    <property type="protein sequence ID" value="KGF51671.1"/>
    <property type="molecule type" value="Genomic_DNA"/>
</dbReference>
<keyword evidence="2" id="KW-1185">Reference proteome</keyword>
<organism evidence="1 2">
    <name type="scientific">Flavonifractor plautii 1_3_50AFAA</name>
    <dbReference type="NCBI Taxonomy" id="742738"/>
    <lineage>
        <taxon>Bacteria</taxon>
        <taxon>Bacillati</taxon>
        <taxon>Bacillota</taxon>
        <taxon>Clostridia</taxon>
        <taxon>Eubacteriales</taxon>
        <taxon>Oscillospiraceae</taxon>
        <taxon>Flavonifractor</taxon>
    </lineage>
</organism>
<evidence type="ECO:0000313" key="2">
    <source>
        <dbReference type="Proteomes" id="UP000029585"/>
    </source>
</evidence>
<sequence length="44" mass="5205">MDKLTPFFKKKKRILKKGLTKRRKAGILTERLTEGMKKQESGRE</sequence>
<dbReference type="Proteomes" id="UP000029585">
    <property type="component" value="Unassembled WGS sequence"/>
</dbReference>
<feature type="non-terminal residue" evidence="1">
    <location>
        <position position="44"/>
    </location>
</feature>
<dbReference type="HOGENOM" id="CLU_3226062_0_0_9"/>